<organism evidence="1">
    <name type="scientific">Haemonchus placei</name>
    <name type="common">Barber's pole worm</name>
    <dbReference type="NCBI Taxonomy" id="6290"/>
    <lineage>
        <taxon>Eukaryota</taxon>
        <taxon>Metazoa</taxon>
        <taxon>Ecdysozoa</taxon>
        <taxon>Nematoda</taxon>
        <taxon>Chromadorea</taxon>
        <taxon>Rhabditida</taxon>
        <taxon>Rhabditina</taxon>
        <taxon>Rhabditomorpha</taxon>
        <taxon>Strongyloidea</taxon>
        <taxon>Trichostrongylidae</taxon>
        <taxon>Haemonchus</taxon>
    </lineage>
</organism>
<evidence type="ECO:0000313" key="1">
    <source>
        <dbReference type="WBParaSite" id="HPLM_0000260001-mRNA-1"/>
    </source>
</evidence>
<name>A0A0N4VZ78_HAEPC</name>
<sequence>LICQVLPSVLLRLYSEERVLGIILDFCFALKSDEYPSNIKQTLRMVFELCERMRDSQRLSSLMASGQIVMARIQQRPMVSEEDRAVACCLLSAVSPYEDIANRFYVYLAALTSTIPIDESYEFLMRKALDECSPSSG</sequence>
<dbReference type="AlphaFoldDB" id="A0A0N4VZ78"/>
<proteinExistence type="predicted"/>
<accession>A0A0N4VZ78</accession>
<reference evidence="1" key="1">
    <citation type="submission" date="2017-02" db="UniProtKB">
        <authorList>
            <consortium name="WormBaseParasite"/>
        </authorList>
    </citation>
    <scope>IDENTIFICATION</scope>
</reference>
<dbReference type="WBParaSite" id="HPLM_0000260001-mRNA-1">
    <property type="protein sequence ID" value="HPLM_0000260001-mRNA-1"/>
    <property type="gene ID" value="HPLM_0000260001"/>
</dbReference>
<protein>
    <submittedName>
        <fullName evidence="1">Adaptin_N domain-containing protein</fullName>
    </submittedName>
</protein>